<comment type="caution">
    <text evidence="11">The sequence shown here is derived from an EMBL/GenBank/DDBJ whole genome shotgun (WGS) entry which is preliminary data.</text>
</comment>
<organism evidence="11 12">
    <name type="scientific">Mixia osmundae (strain CBS 9802 / IAM 14324 / JCM 22182 / KY 12970)</name>
    <dbReference type="NCBI Taxonomy" id="764103"/>
    <lineage>
        <taxon>Eukaryota</taxon>
        <taxon>Fungi</taxon>
        <taxon>Dikarya</taxon>
        <taxon>Basidiomycota</taxon>
        <taxon>Pucciniomycotina</taxon>
        <taxon>Mixiomycetes</taxon>
        <taxon>Mixiales</taxon>
        <taxon>Mixiaceae</taxon>
        <taxon>Mixia</taxon>
    </lineage>
</organism>
<evidence type="ECO:0000313" key="11">
    <source>
        <dbReference type="EMBL" id="GAA94426.1"/>
    </source>
</evidence>
<dbReference type="EMBL" id="BABT02000034">
    <property type="protein sequence ID" value="GAA94426.1"/>
    <property type="molecule type" value="Genomic_DNA"/>
</dbReference>
<gene>
    <name evidence="11" type="primary">Mo01078</name>
    <name evidence="11" type="ORF">E5Q_01078</name>
</gene>
<dbReference type="GO" id="GO:0030150">
    <property type="term" value="P:protein import into mitochondrial matrix"/>
    <property type="evidence" value="ECO:0007669"/>
    <property type="project" value="InterPro"/>
</dbReference>
<dbReference type="InterPro" id="IPR037930">
    <property type="entry name" value="Tom40"/>
</dbReference>
<evidence type="ECO:0000256" key="4">
    <source>
        <dbReference type="ARBA" id="ARBA00022452"/>
    </source>
</evidence>
<dbReference type="InterPro" id="IPR027246">
    <property type="entry name" value="Porin_Euk/Tom40"/>
</dbReference>
<protein>
    <recommendedName>
        <fullName evidence="13">Mitochondrial import receptor subunit TOM40</fullName>
    </recommendedName>
</protein>
<evidence type="ECO:0008006" key="13">
    <source>
        <dbReference type="Google" id="ProtNLM"/>
    </source>
</evidence>
<dbReference type="OrthoDB" id="19656at2759"/>
<proteinExistence type="inferred from homology"/>
<dbReference type="InterPro" id="IPR023614">
    <property type="entry name" value="Porin_dom_sf"/>
</dbReference>
<keyword evidence="3" id="KW-0813">Transport</keyword>
<evidence type="ECO:0000256" key="10">
    <source>
        <dbReference type="SAM" id="MobiDB-lite"/>
    </source>
</evidence>
<dbReference type="STRING" id="764103.G7DV16"/>
<keyword evidence="4" id="KW-1134">Transmembrane beta strand</keyword>
<evidence type="ECO:0000256" key="1">
    <source>
        <dbReference type="ARBA" id="ARBA00004374"/>
    </source>
</evidence>
<dbReference type="eggNOG" id="KOG3296">
    <property type="taxonomic scope" value="Eukaryota"/>
</dbReference>
<dbReference type="AlphaFoldDB" id="G7DV16"/>
<dbReference type="Gene3D" id="2.40.160.10">
    <property type="entry name" value="Porin"/>
    <property type="match status" value="1"/>
</dbReference>
<evidence type="ECO:0000256" key="8">
    <source>
        <dbReference type="ARBA" id="ARBA00023128"/>
    </source>
</evidence>
<comment type="similarity">
    <text evidence="2">Belongs to the Tom40 family.</text>
</comment>
<evidence type="ECO:0000256" key="2">
    <source>
        <dbReference type="ARBA" id="ARBA00010510"/>
    </source>
</evidence>
<evidence type="ECO:0000256" key="6">
    <source>
        <dbReference type="ARBA" id="ARBA00022787"/>
    </source>
</evidence>
<evidence type="ECO:0000256" key="9">
    <source>
        <dbReference type="ARBA" id="ARBA00023136"/>
    </source>
</evidence>
<dbReference type="OMA" id="TRFNYRW"/>
<keyword evidence="8" id="KW-0496">Mitochondrion</keyword>
<dbReference type="GO" id="GO:0005741">
    <property type="term" value="C:mitochondrial outer membrane"/>
    <property type="evidence" value="ECO:0007669"/>
    <property type="project" value="UniProtKB-SubCell"/>
</dbReference>
<keyword evidence="5" id="KW-0812">Transmembrane</keyword>
<dbReference type="GO" id="GO:0008320">
    <property type="term" value="F:protein transmembrane transporter activity"/>
    <property type="evidence" value="ECO:0007669"/>
    <property type="project" value="InterPro"/>
</dbReference>
<reference evidence="11 12" key="1">
    <citation type="journal article" date="2011" name="J. Gen. Appl. Microbiol.">
        <title>Draft genome sequencing of the enigmatic basidiomycete Mixia osmundae.</title>
        <authorList>
            <person name="Nishida H."/>
            <person name="Nagatsuka Y."/>
            <person name="Sugiyama J."/>
        </authorList>
    </citation>
    <scope>NUCLEOTIDE SEQUENCE [LARGE SCALE GENOMIC DNA]</scope>
    <source>
        <strain evidence="12">CBS 9802 / IAM 14324 / JCM 22182 / KY 12970</strain>
    </source>
</reference>
<dbReference type="FunCoup" id="G7DV16">
    <property type="interactions" value="198"/>
</dbReference>
<evidence type="ECO:0000256" key="3">
    <source>
        <dbReference type="ARBA" id="ARBA00022448"/>
    </source>
</evidence>
<accession>G7DV16</accession>
<keyword evidence="12" id="KW-1185">Reference proteome</keyword>
<evidence type="ECO:0000313" key="12">
    <source>
        <dbReference type="Proteomes" id="UP000009131"/>
    </source>
</evidence>
<evidence type="ECO:0000256" key="7">
    <source>
        <dbReference type="ARBA" id="ARBA00022927"/>
    </source>
</evidence>
<name>G7DV16_MIXOS</name>
<sequence>MASSSRQGNPAATGDSYYMPGKADSDQFEVDLKAFPTASSSSTYDGSWWQRKGLNPFAASTPLGAMYHKFESWRAQLDLPPPGSIENLGRETKNVMASSHCFEGARADLAKAIGLSPPFQITHSFTLGGPTASSAMDPAAGKGGSYQFSSFYAPQDLLLQGNIDQEGAVSGRANYSISPSDILKLQLQLSPNKAHNTVQLEHDRQSGDYALNFKAYNASLADATGIYTASYLQSISQSVALGAEVVWQRPQGADIEEAGINYYARLAGKNRSWLGSAFLINGSILNATYYQKINDKVDLGAELTIVPHPIPAQRQSSAALGVRYEFRAASVRAQLDSKGKVSMYLDQRITPAFGFLVSGEIDHVKNSSKWGIGVMVESQNFTEAEIAAAGMGPPQPSV</sequence>
<dbReference type="Pfam" id="PF01459">
    <property type="entry name" value="Porin_3"/>
    <property type="match status" value="1"/>
</dbReference>
<evidence type="ECO:0000256" key="5">
    <source>
        <dbReference type="ARBA" id="ARBA00022692"/>
    </source>
</evidence>
<dbReference type="Proteomes" id="UP000009131">
    <property type="component" value="Unassembled WGS sequence"/>
</dbReference>
<dbReference type="RefSeq" id="XP_014565829.1">
    <property type="nucleotide sequence ID" value="XM_014710343.1"/>
</dbReference>
<dbReference type="HOGENOM" id="CLU_042174_2_0_1"/>
<keyword evidence="6" id="KW-1000">Mitochondrion outer membrane</keyword>
<keyword evidence="7" id="KW-0653">Protein transport</keyword>
<comment type="subcellular location">
    <subcellularLocation>
        <location evidence="1">Mitochondrion outer membrane</location>
        <topology evidence="1">Multi-pass membrane protein</topology>
    </subcellularLocation>
</comment>
<keyword evidence="9" id="KW-0472">Membrane</keyword>
<feature type="compositionally biased region" description="Polar residues" evidence="10">
    <location>
        <begin position="1"/>
        <end position="10"/>
    </location>
</feature>
<dbReference type="PANTHER" id="PTHR10802">
    <property type="entry name" value="MITOCHONDRIAL IMPORT RECEPTOR SUBUNIT TOM40"/>
    <property type="match status" value="1"/>
</dbReference>
<feature type="region of interest" description="Disordered" evidence="10">
    <location>
        <begin position="1"/>
        <end position="20"/>
    </location>
</feature>
<dbReference type="InParanoid" id="G7DV16"/>
<reference evidence="11 12" key="2">
    <citation type="journal article" date="2012" name="Open Biol.">
        <title>Characteristics of nucleosomes and linker DNA regions on the genome of the basidiomycete Mixia osmundae revealed by mono- and dinucleosome mapping.</title>
        <authorList>
            <person name="Nishida H."/>
            <person name="Kondo S."/>
            <person name="Matsumoto T."/>
            <person name="Suzuki Y."/>
            <person name="Yoshikawa H."/>
            <person name="Taylor T.D."/>
            <person name="Sugiyama J."/>
        </authorList>
    </citation>
    <scope>NUCLEOTIDE SEQUENCE [LARGE SCALE GENOMIC DNA]</scope>
    <source>
        <strain evidence="12">CBS 9802 / IAM 14324 / JCM 22182 / KY 12970</strain>
    </source>
</reference>
<dbReference type="CDD" id="cd07305">
    <property type="entry name" value="Porin3_Tom40"/>
    <property type="match status" value="1"/>
</dbReference>